<evidence type="ECO:0000256" key="2">
    <source>
        <dbReference type="SAM" id="MobiDB-lite"/>
    </source>
</evidence>
<dbReference type="InterPro" id="IPR006143">
    <property type="entry name" value="RND_pump_MFP"/>
</dbReference>
<dbReference type="Gene3D" id="2.40.420.20">
    <property type="match status" value="1"/>
</dbReference>
<dbReference type="RefSeq" id="WP_003447619.1">
    <property type="nucleotide sequence ID" value="NZ_ANZB01000016.1"/>
</dbReference>
<keyword evidence="7" id="KW-1185">Reference proteome</keyword>
<dbReference type="KEGG" id="cpat:CLPA_c37760"/>
<dbReference type="EMBL" id="JPGY02000001">
    <property type="protein sequence ID" value="KRU14173.1"/>
    <property type="molecule type" value="Genomic_DNA"/>
</dbReference>
<dbReference type="SUPFAM" id="SSF111369">
    <property type="entry name" value="HlyD-like secretion proteins"/>
    <property type="match status" value="1"/>
</dbReference>
<reference evidence="5 6" key="3">
    <citation type="journal article" name="Genome Announc.">
        <title>Improved Draft Genome Sequence of Clostridium pasteurianum Strain ATCC 6013 (DSM 525) Using a Hybrid Next-Generation Sequencing Approach.</title>
        <authorList>
            <person name="Pyne M.E."/>
            <person name="Utturkar S."/>
            <person name="Brown S.D."/>
            <person name="Moo-Young M."/>
            <person name="Chung D.A."/>
            <person name="Chou C.P."/>
        </authorList>
    </citation>
    <scope>NUCLEOTIDE SEQUENCE [LARGE SCALE GENOMIC DNA]</scope>
    <source>
        <strain evidence="5 6">ATCC 6013</strain>
    </source>
</reference>
<dbReference type="GO" id="GO:1990281">
    <property type="term" value="C:efflux pump complex"/>
    <property type="evidence" value="ECO:0007669"/>
    <property type="project" value="TreeGrafter"/>
</dbReference>
<dbReference type="PATRIC" id="fig|1262449.3.peg.3594"/>
<dbReference type="GeneID" id="93075865"/>
<name>A0A0H3J8L9_CLOPA</name>
<dbReference type="Proteomes" id="UP000028042">
    <property type="component" value="Unassembled WGS sequence"/>
</dbReference>
<dbReference type="eggNOG" id="COG0845">
    <property type="taxonomic scope" value="Bacteria"/>
</dbReference>
<dbReference type="Proteomes" id="UP000030905">
    <property type="component" value="Chromosome"/>
</dbReference>
<dbReference type="EMBL" id="CP009268">
    <property type="protein sequence ID" value="AJA53802.1"/>
    <property type="molecule type" value="Genomic_DNA"/>
</dbReference>
<proteinExistence type="inferred from homology"/>
<dbReference type="NCBIfam" id="TIGR01730">
    <property type="entry name" value="RND_mfp"/>
    <property type="match status" value="1"/>
</dbReference>
<dbReference type="Gene3D" id="2.40.30.170">
    <property type="match status" value="1"/>
</dbReference>
<dbReference type="PANTHER" id="PTHR30469:SF33">
    <property type="entry name" value="SLR1207 PROTEIN"/>
    <property type="match status" value="1"/>
</dbReference>
<protein>
    <submittedName>
        <fullName evidence="5">Efflux transporter, RND family, MFP subunit</fullName>
    </submittedName>
    <submittedName>
        <fullName evidence="4">RND family efflux transporter, MFP subunit</fullName>
    </submittedName>
</protein>
<dbReference type="GO" id="GO:0015562">
    <property type="term" value="F:efflux transmembrane transporter activity"/>
    <property type="evidence" value="ECO:0007669"/>
    <property type="project" value="TreeGrafter"/>
</dbReference>
<gene>
    <name evidence="4" type="ORF">CLPA_c37760</name>
    <name evidence="5" type="ORF">CP6013_03429</name>
</gene>
<evidence type="ECO:0000259" key="3">
    <source>
        <dbReference type="Pfam" id="PF25989"/>
    </source>
</evidence>
<dbReference type="PANTHER" id="PTHR30469">
    <property type="entry name" value="MULTIDRUG RESISTANCE PROTEIN MDTA"/>
    <property type="match status" value="1"/>
</dbReference>
<accession>A0A0H3J8L9</accession>
<organism evidence="4 7">
    <name type="scientific">Clostridium pasteurianum DSM 525 = ATCC 6013</name>
    <dbReference type="NCBI Taxonomy" id="1262449"/>
    <lineage>
        <taxon>Bacteria</taxon>
        <taxon>Bacillati</taxon>
        <taxon>Bacillota</taxon>
        <taxon>Clostridia</taxon>
        <taxon>Eubacteriales</taxon>
        <taxon>Clostridiaceae</taxon>
        <taxon>Clostridium</taxon>
    </lineage>
</organism>
<dbReference type="InterPro" id="IPR058637">
    <property type="entry name" value="YknX-like_C"/>
</dbReference>
<reference evidence="4 7" key="1">
    <citation type="journal article" date="2015" name="Genome Announc.">
        <title>Complete Genome Sequence of the Nitrogen-Fixing and Solvent-Producing Clostridium pasteurianum DSM 525.</title>
        <authorList>
            <person name="Poehlein A."/>
            <person name="Grosse-Honebrink A."/>
            <person name="Zhang Y."/>
            <person name="Minton N.P."/>
            <person name="Daniel R."/>
        </authorList>
    </citation>
    <scope>NUCLEOTIDE SEQUENCE [LARGE SCALE GENOMIC DNA]</scope>
    <source>
        <strain evidence="4">DSM 525</strain>
        <strain evidence="7">DSM 525 / ATCC 6013</strain>
    </source>
</reference>
<sequence>MQANVYTISSPQNVYLDGEIQYVQQQNFMQDTTKGTIDTINVTDKQQVKKGQALFTYKNDTVIQQYDNLSDQLKNLRSTYKQIQQQLTDISKAQQQVQQAQIDSSVNTTTTTNTTKSSLQSQLDQNNQQQASIKKQLDSIKNNRYTTITAPFDGNISLTAITNTDTNKSILTLTDPKMQVVSNVSEKDVLKLKTGQTVKITVYGTTQDINGTIRSIGTESIQASITQGSTSTASATQSSSISSANVSYYPVYIDIDKQYGFHPGFHVQGTTTAENQLPKIPISSVLNENSKNYVWVVNNSKLKKVEVTTEKLNDTYMQVKSGVNFGDKIISKPTSSMKEGATINATTTEN</sequence>
<dbReference type="AlphaFoldDB" id="A0A0H3J8L9"/>
<feature type="domain" description="YknX-like C-terminal permuted SH3-like" evidence="3">
    <location>
        <begin position="279"/>
        <end position="344"/>
    </location>
</feature>
<evidence type="ECO:0000313" key="5">
    <source>
        <dbReference type="EMBL" id="KRU14173.1"/>
    </source>
</evidence>
<comment type="similarity">
    <text evidence="1">Belongs to the membrane fusion protein (MFP) (TC 8.A.1) family.</text>
</comment>
<dbReference type="Pfam" id="PF25989">
    <property type="entry name" value="YknX_C"/>
    <property type="match status" value="1"/>
</dbReference>
<reference evidence="5" key="2">
    <citation type="submission" date="2015-10" db="EMBL/GenBank/DDBJ databases">
        <title>Improved Draft Genome Sequence of Clostridium pasteurianum Strain ATCC 6013 (DSM 525) Using a Hybrid Next-Generation Sequencing Approach.</title>
        <authorList>
            <person name="Pyne M.E."/>
            <person name="Utturkar S.M."/>
            <person name="Brown S.D."/>
            <person name="Moo-Young M."/>
            <person name="Chung D.A."/>
            <person name="Chou P.C."/>
        </authorList>
    </citation>
    <scope>NUCLEOTIDE SEQUENCE</scope>
    <source>
        <strain evidence="5">ATCC 6013</strain>
    </source>
</reference>
<feature type="region of interest" description="Disordered" evidence="2">
    <location>
        <begin position="108"/>
        <end position="130"/>
    </location>
</feature>
<dbReference type="Gene3D" id="2.40.50.100">
    <property type="match status" value="1"/>
</dbReference>
<evidence type="ECO:0000256" key="1">
    <source>
        <dbReference type="ARBA" id="ARBA00009477"/>
    </source>
</evidence>
<evidence type="ECO:0000313" key="6">
    <source>
        <dbReference type="Proteomes" id="UP000028042"/>
    </source>
</evidence>
<evidence type="ECO:0000313" key="4">
    <source>
        <dbReference type="EMBL" id="AJA53802.1"/>
    </source>
</evidence>
<evidence type="ECO:0000313" key="7">
    <source>
        <dbReference type="Proteomes" id="UP000030905"/>
    </source>
</evidence>
<dbReference type="KEGG" id="cpae:CPAST_c37760"/>